<dbReference type="SMART" id="SM00028">
    <property type="entry name" value="TPR"/>
    <property type="match status" value="4"/>
</dbReference>
<sequence length="562" mass="64329">MSAFIHLYNMYEEELYSNCHNLAQFYLSNPEIFNLTPEILIVVYIINGNSLWEMKHYTESQKQFEEALLLRKALIDPANINYTKDVKDQSIILGVIENFNENELKYRIAKCQVENQQAKEAYSILQSIPKPRSAKVNFMMCKVIQQCESGSDKNLIALYKEVLKKCPLAFECIDSMLHMGVKGNEVNSLIINTTSAEGANFEWLNLYIKGLSEIHNRKNAEAITTLLSIDCLKSNPRILALVGEALYFSGDYEGAYRYLKRSYDIYPFMKEGIQKYALLCDMFKKPKELELMLKPSTLFPYSSTNCFVFATYLFCSLKLDKAQYFINRVLSSHQYKNVDGLILNAKILHGNKKPNEALVSLRNALKYEPYRFEVHRWIIEILMATDKGKDAQNQAIKTLKLLGESPRTLTIAASTFLKNPISKEKAKIYLYRALELNEFYVKAVFFLAQILIDDNETKAAIVLLEKTSLVVSNIKISLMLADLYAKSKNLSSALEQYTKVLNLDSNNRHAMNGIMALGTTSSNSLEPTAEEDFEAVENTSRNKNDETNEDELIWSDIEMEIN</sequence>
<dbReference type="PROSITE" id="PS50005">
    <property type="entry name" value="TPR"/>
    <property type="match status" value="1"/>
</dbReference>
<reference evidence="4" key="2">
    <citation type="submission" date="2022-10" db="EMBL/GenBank/DDBJ databases">
        <authorList>
            <consortium name="ENA_rothamsted_submissions"/>
            <consortium name="culmorum"/>
            <person name="King R."/>
        </authorList>
    </citation>
    <scope>NUCLEOTIDE SEQUENCE</scope>
</reference>
<dbReference type="Proteomes" id="UP001153620">
    <property type="component" value="Chromosome 1"/>
</dbReference>
<protein>
    <recommendedName>
        <fullName evidence="6">Anaphase-promoting complex subunit 7</fullName>
    </recommendedName>
</protein>
<dbReference type="AlphaFoldDB" id="A0A9N9RN39"/>
<dbReference type="SUPFAM" id="SSF48452">
    <property type="entry name" value="TPR-like"/>
    <property type="match status" value="1"/>
</dbReference>
<dbReference type="GO" id="GO:0051301">
    <property type="term" value="P:cell division"/>
    <property type="evidence" value="ECO:0007669"/>
    <property type="project" value="TreeGrafter"/>
</dbReference>
<dbReference type="PANTHER" id="PTHR12558:SF36">
    <property type="entry name" value="ANAPHASE-PROMOTING COMPLEX SUBUNIT 7"/>
    <property type="match status" value="1"/>
</dbReference>
<evidence type="ECO:0000313" key="4">
    <source>
        <dbReference type="EMBL" id="CAG9799763.1"/>
    </source>
</evidence>
<evidence type="ECO:0000313" key="5">
    <source>
        <dbReference type="Proteomes" id="UP001153620"/>
    </source>
</evidence>
<reference evidence="4" key="1">
    <citation type="submission" date="2022-01" db="EMBL/GenBank/DDBJ databases">
        <authorList>
            <person name="King R."/>
        </authorList>
    </citation>
    <scope>NUCLEOTIDE SEQUENCE</scope>
</reference>
<evidence type="ECO:0000256" key="1">
    <source>
        <dbReference type="ARBA" id="ARBA00022803"/>
    </source>
</evidence>
<evidence type="ECO:0008006" key="6">
    <source>
        <dbReference type="Google" id="ProtNLM"/>
    </source>
</evidence>
<keyword evidence="1 2" id="KW-0802">TPR repeat</keyword>
<name>A0A9N9RN39_9DIPT</name>
<dbReference type="PANTHER" id="PTHR12558">
    <property type="entry name" value="CELL DIVISION CYCLE 16,23,27"/>
    <property type="match status" value="1"/>
</dbReference>
<dbReference type="GO" id="GO:0016567">
    <property type="term" value="P:protein ubiquitination"/>
    <property type="evidence" value="ECO:0007669"/>
    <property type="project" value="TreeGrafter"/>
</dbReference>
<proteinExistence type="predicted"/>
<dbReference type="Pfam" id="PF13181">
    <property type="entry name" value="TPR_8"/>
    <property type="match status" value="1"/>
</dbReference>
<gene>
    <name evidence="4" type="ORF">CHIRRI_LOCUS2721</name>
</gene>
<dbReference type="GO" id="GO:0045842">
    <property type="term" value="P:positive regulation of mitotic metaphase/anaphase transition"/>
    <property type="evidence" value="ECO:0007669"/>
    <property type="project" value="TreeGrafter"/>
</dbReference>
<dbReference type="OrthoDB" id="308440at2759"/>
<dbReference type="InterPro" id="IPR011990">
    <property type="entry name" value="TPR-like_helical_dom_sf"/>
</dbReference>
<feature type="region of interest" description="Disordered" evidence="3">
    <location>
        <begin position="519"/>
        <end position="551"/>
    </location>
</feature>
<evidence type="ECO:0000256" key="3">
    <source>
        <dbReference type="SAM" id="MobiDB-lite"/>
    </source>
</evidence>
<feature type="repeat" description="TPR" evidence="2">
    <location>
        <begin position="474"/>
        <end position="507"/>
    </location>
</feature>
<keyword evidence="5" id="KW-1185">Reference proteome</keyword>
<evidence type="ECO:0000256" key="2">
    <source>
        <dbReference type="PROSITE-ProRule" id="PRU00339"/>
    </source>
</evidence>
<dbReference type="GO" id="GO:0005680">
    <property type="term" value="C:anaphase-promoting complex"/>
    <property type="evidence" value="ECO:0007669"/>
    <property type="project" value="TreeGrafter"/>
</dbReference>
<dbReference type="EMBL" id="OU895877">
    <property type="protein sequence ID" value="CAG9799763.1"/>
    <property type="molecule type" value="Genomic_DNA"/>
</dbReference>
<dbReference type="Gene3D" id="1.25.40.10">
    <property type="entry name" value="Tetratricopeptide repeat domain"/>
    <property type="match status" value="3"/>
</dbReference>
<organism evidence="4 5">
    <name type="scientific">Chironomus riparius</name>
    <dbReference type="NCBI Taxonomy" id="315576"/>
    <lineage>
        <taxon>Eukaryota</taxon>
        <taxon>Metazoa</taxon>
        <taxon>Ecdysozoa</taxon>
        <taxon>Arthropoda</taxon>
        <taxon>Hexapoda</taxon>
        <taxon>Insecta</taxon>
        <taxon>Pterygota</taxon>
        <taxon>Neoptera</taxon>
        <taxon>Endopterygota</taxon>
        <taxon>Diptera</taxon>
        <taxon>Nematocera</taxon>
        <taxon>Chironomoidea</taxon>
        <taxon>Chironomidae</taxon>
        <taxon>Chironominae</taxon>
        <taxon>Chironomus</taxon>
    </lineage>
</organism>
<accession>A0A9N9RN39</accession>
<dbReference type="InterPro" id="IPR019734">
    <property type="entry name" value="TPR_rpt"/>
</dbReference>